<evidence type="ECO:0000313" key="3">
    <source>
        <dbReference type="Proteomes" id="UP000217083"/>
    </source>
</evidence>
<dbReference type="RefSeq" id="WP_094921202.1">
    <property type="nucleotide sequence ID" value="NZ_NPIA01000001.1"/>
</dbReference>
<feature type="transmembrane region" description="Helical" evidence="1">
    <location>
        <begin position="149"/>
        <end position="167"/>
    </location>
</feature>
<dbReference type="NCBIfam" id="NF041644">
    <property type="entry name" value="CBO0543_fam"/>
    <property type="match status" value="1"/>
</dbReference>
<proteinExistence type="predicted"/>
<keyword evidence="1" id="KW-0472">Membrane</keyword>
<reference evidence="3" key="1">
    <citation type="submission" date="2017-08" db="EMBL/GenBank/DDBJ databases">
        <authorList>
            <person name="Huang Z."/>
        </authorList>
    </citation>
    <scope>NUCLEOTIDE SEQUENCE [LARGE SCALE GENOMIC DNA]</scope>
    <source>
        <strain evidence="3">SA5d-4</strain>
    </source>
</reference>
<reference evidence="2 3" key="2">
    <citation type="submission" date="2017-09" db="EMBL/GenBank/DDBJ databases">
        <title>Bacillus patelloidae sp. nov., isolated from the intestinal tract of a marine limpet.</title>
        <authorList>
            <person name="Liu R."/>
            <person name="Dong C."/>
            <person name="Shao Z."/>
        </authorList>
    </citation>
    <scope>NUCLEOTIDE SEQUENCE [LARGE SCALE GENOMIC DNA]</scope>
    <source>
        <strain evidence="2 3">SA5d-4</strain>
    </source>
</reference>
<evidence type="ECO:0000313" key="2">
    <source>
        <dbReference type="EMBL" id="OZM58389.1"/>
    </source>
</evidence>
<dbReference type="EMBL" id="NPIA01000001">
    <property type="protein sequence ID" value="OZM58389.1"/>
    <property type="molecule type" value="Genomic_DNA"/>
</dbReference>
<keyword evidence="3" id="KW-1185">Reference proteome</keyword>
<name>A0A263BXD3_9BACI</name>
<evidence type="ECO:0000256" key="1">
    <source>
        <dbReference type="SAM" id="Phobius"/>
    </source>
</evidence>
<keyword evidence="1" id="KW-1133">Transmembrane helix</keyword>
<comment type="caution">
    <text evidence="2">The sequence shown here is derived from an EMBL/GenBank/DDBJ whole genome shotgun (WGS) entry which is preliminary data.</text>
</comment>
<dbReference type="Proteomes" id="UP000217083">
    <property type="component" value="Unassembled WGS sequence"/>
</dbReference>
<feature type="transmembrane region" description="Helical" evidence="1">
    <location>
        <begin position="65"/>
        <end position="84"/>
    </location>
</feature>
<dbReference type="InterPro" id="IPR048147">
    <property type="entry name" value="CBO0543-like"/>
</dbReference>
<protein>
    <submittedName>
        <fullName evidence="2">Uncharacterized protein</fullName>
    </submittedName>
</protein>
<keyword evidence="1" id="KW-0812">Transmembrane</keyword>
<feature type="transmembrane region" description="Helical" evidence="1">
    <location>
        <begin position="26"/>
        <end position="45"/>
    </location>
</feature>
<organism evidence="2 3">
    <name type="scientific">Lottiidibacillus patelloidae</name>
    <dbReference type="NCBI Taxonomy" id="2670334"/>
    <lineage>
        <taxon>Bacteria</taxon>
        <taxon>Bacillati</taxon>
        <taxon>Bacillota</taxon>
        <taxon>Bacilli</taxon>
        <taxon>Bacillales</taxon>
        <taxon>Bacillaceae</taxon>
        <taxon>Lottiidibacillus</taxon>
    </lineage>
</organism>
<sequence>MISIIITIVFLLFTWRFGDWRNWKKYYPSMLYMVLNAVLFNVLTYEHPTWEWNDVTGVFPNHTLLDLWIIFTQFPAVVLLYLTNHPKTWIKKGLRILLWAGIFTALELIVFQFDYIVYQNNWTIWWSIFFNLVTFFMIRLHFRRPLLTWLLSIIFISCLIIVFDLSLSQLR</sequence>
<feature type="transmembrane region" description="Helical" evidence="1">
    <location>
        <begin position="124"/>
        <end position="142"/>
    </location>
</feature>
<gene>
    <name evidence="2" type="ORF">CIB95_02125</name>
</gene>
<accession>A0A263BXD3</accession>
<feature type="transmembrane region" description="Helical" evidence="1">
    <location>
        <begin position="96"/>
        <end position="118"/>
    </location>
</feature>
<dbReference type="AlphaFoldDB" id="A0A263BXD3"/>